<keyword evidence="2" id="KW-0479">Metal-binding</keyword>
<evidence type="ECO:0000256" key="4">
    <source>
        <dbReference type="SAM" id="SignalP"/>
    </source>
</evidence>
<dbReference type="EMBL" id="KV454433">
    <property type="protein sequence ID" value="ODQ79044.1"/>
    <property type="molecule type" value="Genomic_DNA"/>
</dbReference>
<feature type="signal peptide" evidence="4">
    <location>
        <begin position="1"/>
        <end position="18"/>
    </location>
</feature>
<comment type="similarity">
    <text evidence="1">Belongs to the SurE nucleotidase family.</text>
</comment>
<organism evidence="6 7">
    <name type="scientific">Babjeviella inositovora NRRL Y-12698</name>
    <dbReference type="NCBI Taxonomy" id="984486"/>
    <lineage>
        <taxon>Eukaryota</taxon>
        <taxon>Fungi</taxon>
        <taxon>Dikarya</taxon>
        <taxon>Ascomycota</taxon>
        <taxon>Saccharomycotina</taxon>
        <taxon>Pichiomycetes</taxon>
        <taxon>Serinales incertae sedis</taxon>
        <taxon>Babjeviella</taxon>
    </lineage>
</organism>
<name>A0A1E3QNM1_9ASCO</name>
<dbReference type="GO" id="GO:0046872">
    <property type="term" value="F:metal ion binding"/>
    <property type="evidence" value="ECO:0007669"/>
    <property type="project" value="UniProtKB-KW"/>
</dbReference>
<evidence type="ECO:0000313" key="7">
    <source>
        <dbReference type="Proteomes" id="UP000094336"/>
    </source>
</evidence>
<feature type="chain" id="PRO_5009134370" description="Survival protein SurE-like phosphatase/nucleotidase domain-containing protein" evidence="4">
    <location>
        <begin position="19"/>
        <end position="321"/>
    </location>
</feature>
<dbReference type="GeneID" id="30147035"/>
<accession>A0A1E3QNM1</accession>
<reference evidence="7" key="1">
    <citation type="submission" date="2016-05" db="EMBL/GenBank/DDBJ databases">
        <title>Comparative genomics of biotechnologically important yeasts.</title>
        <authorList>
            <consortium name="DOE Joint Genome Institute"/>
            <person name="Riley R."/>
            <person name="Haridas S."/>
            <person name="Wolfe K.H."/>
            <person name="Lopes M.R."/>
            <person name="Hittinger C.T."/>
            <person name="Goker M."/>
            <person name="Salamov A."/>
            <person name="Wisecaver J."/>
            <person name="Long T.M."/>
            <person name="Aerts A.L."/>
            <person name="Barry K."/>
            <person name="Choi C."/>
            <person name="Clum A."/>
            <person name="Coughlan A.Y."/>
            <person name="Deshpande S."/>
            <person name="Douglass A.P."/>
            <person name="Hanson S.J."/>
            <person name="Klenk H.-P."/>
            <person name="Labutti K."/>
            <person name="Lapidus A."/>
            <person name="Lindquist E."/>
            <person name="Lipzen A."/>
            <person name="Meier-Kolthoff J.P."/>
            <person name="Ohm R.A."/>
            <person name="Otillar R.P."/>
            <person name="Pangilinan J."/>
            <person name="Peng Y."/>
            <person name="Rokas A."/>
            <person name="Rosa C.A."/>
            <person name="Scheuner C."/>
            <person name="Sibirny A.A."/>
            <person name="Slot J.C."/>
            <person name="Stielow J.B."/>
            <person name="Sun H."/>
            <person name="Kurtzman C.P."/>
            <person name="Blackwell M."/>
            <person name="Grigoriev I.V."/>
            <person name="Jeffries T.W."/>
        </authorList>
    </citation>
    <scope>NUCLEOTIDE SEQUENCE [LARGE SCALE GENOMIC DNA]</scope>
    <source>
        <strain evidence="7">NRRL Y-12698</strain>
    </source>
</reference>
<proteinExistence type="inferred from homology"/>
<keyword evidence="3" id="KW-0378">Hydrolase</keyword>
<dbReference type="AlphaFoldDB" id="A0A1E3QNM1"/>
<feature type="domain" description="Survival protein SurE-like phosphatase/nucleotidase" evidence="5">
    <location>
        <begin position="21"/>
        <end position="227"/>
    </location>
</feature>
<dbReference type="RefSeq" id="XP_018984372.1">
    <property type="nucleotide sequence ID" value="XM_019129182.1"/>
</dbReference>
<evidence type="ECO:0000256" key="2">
    <source>
        <dbReference type="ARBA" id="ARBA00022723"/>
    </source>
</evidence>
<dbReference type="GO" id="GO:0008252">
    <property type="term" value="F:nucleotidase activity"/>
    <property type="evidence" value="ECO:0007669"/>
    <property type="project" value="InterPro"/>
</dbReference>
<sequence length="321" mass="34429">MQFTFLAALATLVIPVLSKNILLTNDDSFIATNIRATYYALKDAGHDVLMVAPVSQRSGWGGKFDIPYTTTLQTNGEFGYVKAGSPSWGHELDDNHIWYFNGTPASSVAFGLDYVLPTYFENTTIDLVVSGPNEGTNLSPALFTLSGTMGATYNAVYRGIPAVAFSGSNSNNSFYGDFLNDDPKNPSNIYAAKVVEFVDNLFTTQGDNSRVLPVSVGINVNFPPVGDQAQNCDDPNWVLSRLTGSDAYGFKLVLNQTTGLFQTVPTKFIGLANAVNGDVTLPGENTVVNGCSSSVSVFSVDYDAPVALLNEVKPLFGDLFS</sequence>
<evidence type="ECO:0000313" key="6">
    <source>
        <dbReference type="EMBL" id="ODQ79044.1"/>
    </source>
</evidence>
<dbReference type="Gene3D" id="3.40.1210.10">
    <property type="entry name" value="Survival protein SurE-like phosphatase/nucleotidase"/>
    <property type="match status" value="1"/>
</dbReference>
<evidence type="ECO:0000256" key="1">
    <source>
        <dbReference type="ARBA" id="ARBA00011062"/>
    </source>
</evidence>
<protein>
    <recommendedName>
        <fullName evidence="5">Survival protein SurE-like phosphatase/nucleotidase domain-containing protein</fullName>
    </recommendedName>
</protein>
<dbReference type="NCBIfam" id="TIGR00087">
    <property type="entry name" value="surE"/>
    <property type="match status" value="1"/>
</dbReference>
<dbReference type="STRING" id="984486.A0A1E3QNM1"/>
<evidence type="ECO:0000259" key="5">
    <source>
        <dbReference type="Pfam" id="PF01975"/>
    </source>
</evidence>
<keyword evidence="4" id="KW-0732">Signal</keyword>
<gene>
    <name evidence="6" type="ORF">BABINDRAFT_162116</name>
</gene>
<dbReference type="InterPro" id="IPR036523">
    <property type="entry name" value="SurE-like_sf"/>
</dbReference>
<dbReference type="PANTHER" id="PTHR30457:SF0">
    <property type="entry name" value="PHOSPHATASE, PUTATIVE (AFU_ORTHOLOGUE AFUA_4G01070)-RELATED"/>
    <property type="match status" value="1"/>
</dbReference>
<keyword evidence="7" id="KW-1185">Reference proteome</keyword>
<dbReference type="OrthoDB" id="4018688at2759"/>
<evidence type="ECO:0000256" key="3">
    <source>
        <dbReference type="ARBA" id="ARBA00022801"/>
    </source>
</evidence>
<dbReference type="Proteomes" id="UP000094336">
    <property type="component" value="Unassembled WGS sequence"/>
</dbReference>
<dbReference type="InterPro" id="IPR002828">
    <property type="entry name" value="SurE-like_Pase/nucleotidase"/>
</dbReference>
<dbReference type="Pfam" id="PF01975">
    <property type="entry name" value="SurE"/>
    <property type="match status" value="1"/>
</dbReference>
<dbReference type="PANTHER" id="PTHR30457">
    <property type="entry name" value="5'-NUCLEOTIDASE SURE"/>
    <property type="match status" value="1"/>
</dbReference>
<dbReference type="InterPro" id="IPR030048">
    <property type="entry name" value="SurE"/>
</dbReference>
<dbReference type="SUPFAM" id="SSF64167">
    <property type="entry name" value="SurE-like"/>
    <property type="match status" value="1"/>
</dbReference>